<comment type="caution">
    <text evidence="9">The sequence shown here is derived from an EMBL/GenBank/DDBJ whole genome shotgun (WGS) entry which is preliminary data.</text>
</comment>
<dbReference type="InterPro" id="IPR002401">
    <property type="entry name" value="Cyt_P450_E_grp-I"/>
</dbReference>
<protein>
    <recommendedName>
        <fullName evidence="11">Cytochrome P450</fullName>
    </recommendedName>
</protein>
<evidence type="ECO:0000256" key="6">
    <source>
        <dbReference type="ARBA" id="ARBA00023136"/>
    </source>
</evidence>
<dbReference type="AlphaFoldDB" id="A0A834GI10"/>
<evidence type="ECO:0000256" key="1">
    <source>
        <dbReference type="ARBA" id="ARBA00004167"/>
    </source>
</evidence>
<keyword evidence="3 8" id="KW-0812">Transmembrane</keyword>
<dbReference type="Pfam" id="PF00067">
    <property type="entry name" value="p450"/>
    <property type="match status" value="1"/>
</dbReference>
<dbReference type="GO" id="GO:0016020">
    <property type="term" value="C:membrane"/>
    <property type="evidence" value="ECO:0007669"/>
    <property type="project" value="UniProtKB-SubCell"/>
</dbReference>
<dbReference type="GO" id="GO:0020037">
    <property type="term" value="F:heme binding"/>
    <property type="evidence" value="ECO:0007669"/>
    <property type="project" value="InterPro"/>
</dbReference>
<feature type="region of interest" description="Disordered" evidence="7">
    <location>
        <begin position="1"/>
        <end position="27"/>
    </location>
</feature>
<dbReference type="OrthoDB" id="2789670at2759"/>
<evidence type="ECO:0000256" key="3">
    <source>
        <dbReference type="ARBA" id="ARBA00022692"/>
    </source>
</evidence>
<organism evidence="9 10">
    <name type="scientific">Rhododendron simsii</name>
    <name type="common">Sims's rhododendron</name>
    <dbReference type="NCBI Taxonomy" id="118357"/>
    <lineage>
        <taxon>Eukaryota</taxon>
        <taxon>Viridiplantae</taxon>
        <taxon>Streptophyta</taxon>
        <taxon>Embryophyta</taxon>
        <taxon>Tracheophyta</taxon>
        <taxon>Spermatophyta</taxon>
        <taxon>Magnoliopsida</taxon>
        <taxon>eudicotyledons</taxon>
        <taxon>Gunneridae</taxon>
        <taxon>Pentapetalae</taxon>
        <taxon>asterids</taxon>
        <taxon>Ericales</taxon>
        <taxon>Ericaceae</taxon>
        <taxon>Ericoideae</taxon>
        <taxon>Rhodoreae</taxon>
        <taxon>Rhododendron</taxon>
    </lineage>
</organism>
<dbReference type="GO" id="GO:0004497">
    <property type="term" value="F:monooxygenase activity"/>
    <property type="evidence" value="ECO:0007669"/>
    <property type="project" value="InterPro"/>
</dbReference>
<keyword evidence="4 8" id="KW-1133">Transmembrane helix</keyword>
<keyword evidence="6 8" id="KW-0472">Membrane</keyword>
<evidence type="ECO:0008006" key="11">
    <source>
        <dbReference type="Google" id="ProtNLM"/>
    </source>
</evidence>
<evidence type="ECO:0000256" key="4">
    <source>
        <dbReference type="ARBA" id="ARBA00022989"/>
    </source>
</evidence>
<evidence type="ECO:0000256" key="2">
    <source>
        <dbReference type="ARBA" id="ARBA00010617"/>
    </source>
</evidence>
<dbReference type="PRINTS" id="PR00463">
    <property type="entry name" value="EP450I"/>
</dbReference>
<dbReference type="GO" id="GO:0005506">
    <property type="term" value="F:iron ion binding"/>
    <property type="evidence" value="ECO:0007669"/>
    <property type="project" value="InterPro"/>
</dbReference>
<dbReference type="InterPro" id="IPR036396">
    <property type="entry name" value="Cyt_P450_sf"/>
</dbReference>
<reference evidence="9" key="1">
    <citation type="submission" date="2019-11" db="EMBL/GenBank/DDBJ databases">
        <authorList>
            <person name="Liu Y."/>
            <person name="Hou J."/>
            <person name="Li T.-Q."/>
            <person name="Guan C.-H."/>
            <person name="Wu X."/>
            <person name="Wu H.-Z."/>
            <person name="Ling F."/>
            <person name="Zhang R."/>
            <person name="Shi X.-G."/>
            <person name="Ren J.-P."/>
            <person name="Chen E.-F."/>
            <person name="Sun J.-M."/>
        </authorList>
    </citation>
    <scope>NUCLEOTIDE SEQUENCE</scope>
    <source>
        <strain evidence="9">Adult_tree_wgs_1</strain>
        <tissue evidence="9">Leaves</tissue>
    </source>
</reference>
<comment type="similarity">
    <text evidence="2">Belongs to the cytochrome P450 family.</text>
</comment>
<dbReference type="PANTHER" id="PTHR47956:SF28">
    <property type="entry name" value="EUPATOLIDE SYNTHASE"/>
    <property type="match status" value="1"/>
</dbReference>
<keyword evidence="5" id="KW-0560">Oxidoreductase</keyword>
<keyword evidence="10" id="KW-1185">Reference proteome</keyword>
<dbReference type="SUPFAM" id="SSF48264">
    <property type="entry name" value="Cytochrome P450"/>
    <property type="match status" value="1"/>
</dbReference>
<dbReference type="InterPro" id="IPR050193">
    <property type="entry name" value="Cytochrome_P450_71"/>
</dbReference>
<feature type="transmembrane region" description="Helical" evidence="8">
    <location>
        <begin position="247"/>
        <end position="270"/>
    </location>
</feature>
<gene>
    <name evidence="9" type="ORF">RHSIM_Rhsim08G0011200</name>
</gene>
<evidence type="ECO:0000256" key="8">
    <source>
        <dbReference type="SAM" id="Phobius"/>
    </source>
</evidence>
<evidence type="ECO:0000256" key="7">
    <source>
        <dbReference type="SAM" id="MobiDB-lite"/>
    </source>
</evidence>
<comment type="subcellular location">
    <subcellularLocation>
        <location evidence="1">Membrane</location>
        <topology evidence="1">Single-pass membrane protein</topology>
    </subcellularLocation>
</comment>
<evidence type="ECO:0000313" key="9">
    <source>
        <dbReference type="EMBL" id="KAF7134535.1"/>
    </source>
</evidence>
<name>A0A834GI10_RHOSS</name>
<proteinExistence type="inferred from homology"/>
<dbReference type="Gene3D" id="1.10.630.10">
    <property type="entry name" value="Cytochrome P450"/>
    <property type="match status" value="1"/>
</dbReference>
<dbReference type="EMBL" id="WJXA01000008">
    <property type="protein sequence ID" value="KAF7134535.1"/>
    <property type="molecule type" value="Genomic_DNA"/>
</dbReference>
<dbReference type="InterPro" id="IPR001128">
    <property type="entry name" value="Cyt_P450"/>
</dbReference>
<dbReference type="GO" id="GO:0016705">
    <property type="term" value="F:oxidoreductase activity, acting on paired donors, with incorporation or reduction of molecular oxygen"/>
    <property type="evidence" value="ECO:0007669"/>
    <property type="project" value="InterPro"/>
</dbReference>
<dbReference type="Proteomes" id="UP000626092">
    <property type="component" value="Unassembled WGS sequence"/>
</dbReference>
<evidence type="ECO:0000313" key="10">
    <source>
        <dbReference type="Proteomes" id="UP000626092"/>
    </source>
</evidence>
<dbReference type="PANTHER" id="PTHR47956">
    <property type="entry name" value="CYTOCHROME P450 71B11-RELATED"/>
    <property type="match status" value="1"/>
</dbReference>
<accession>A0A834GI10</accession>
<feature type="compositionally biased region" description="Polar residues" evidence="7">
    <location>
        <begin position="1"/>
        <end position="11"/>
    </location>
</feature>
<evidence type="ECO:0000256" key="5">
    <source>
        <dbReference type="ARBA" id="ARBA00023002"/>
    </source>
</evidence>
<sequence>MSQASTIPSTASHHRQLAPTRQTPPPILIPALPKTWPHNAPPTRLYPNPSRFLSQIHQTSLENAHDLHFCSRPPLPGPRRLSYDFLDVAFSPNSNSLRARRKLFVSKLFSAKRSKLFMRAREVGIDQIFAVAFGKSYGGKQFKSQKFQEVIRETIKMMDSFSAENFFPSFGWIVDLLSGHRGRLEKCFGDLDEYFERVIDDHLDLGRGKLEQKDQDFIDVLVGLLKDDESSDFRFKKKKKKKKKDHIKALILNPFIGGVDTIAVAMVWAMSEVIKNSHVMEKLQEEIRSGLGKKSTLDPNDLSTLKYLKMVVKETLRLHPPAPLLIPHETLRHCKLGNTDDGICPSIGMASSTVELILANLLYHFDWEMPCGMRREDISMEEEGGITAHKKAPLCLVPIR</sequence>